<evidence type="ECO:0000313" key="4">
    <source>
        <dbReference type="EMBL" id="CAF3371693.1"/>
    </source>
</evidence>
<comment type="caution">
    <text evidence="4">The sequence shown here is derived from an EMBL/GenBank/DDBJ whole genome shotgun (WGS) entry which is preliminary data.</text>
</comment>
<dbReference type="Proteomes" id="UP000663869">
    <property type="component" value="Unassembled WGS sequence"/>
</dbReference>
<evidence type="ECO:0008006" key="6">
    <source>
        <dbReference type="Google" id="ProtNLM"/>
    </source>
</evidence>
<reference evidence="4" key="1">
    <citation type="submission" date="2021-02" db="EMBL/GenBank/DDBJ databases">
        <authorList>
            <person name="Nowell W R."/>
        </authorList>
    </citation>
    <scope>NUCLEOTIDE SEQUENCE</scope>
</reference>
<feature type="repeat" description="TPR" evidence="3">
    <location>
        <begin position="183"/>
        <end position="216"/>
    </location>
</feature>
<protein>
    <recommendedName>
        <fullName evidence="6">Kinesin light chain</fullName>
    </recommendedName>
</protein>
<keyword evidence="2 3" id="KW-0802">TPR repeat</keyword>
<evidence type="ECO:0000256" key="3">
    <source>
        <dbReference type="PROSITE-ProRule" id="PRU00339"/>
    </source>
</evidence>
<evidence type="ECO:0000313" key="5">
    <source>
        <dbReference type="Proteomes" id="UP000663869"/>
    </source>
</evidence>
<feature type="repeat" description="TPR" evidence="3">
    <location>
        <begin position="225"/>
        <end position="258"/>
    </location>
</feature>
<dbReference type="AlphaFoldDB" id="A0A817XSC7"/>
<accession>A0A817XSC7</accession>
<proteinExistence type="predicted"/>
<evidence type="ECO:0000256" key="2">
    <source>
        <dbReference type="ARBA" id="ARBA00022803"/>
    </source>
</evidence>
<dbReference type="PANTHER" id="PTHR45641">
    <property type="entry name" value="TETRATRICOPEPTIDE REPEAT PROTEIN (AFU_ORTHOLOGUE AFUA_6G03870)"/>
    <property type="match status" value="1"/>
</dbReference>
<dbReference type="PANTHER" id="PTHR45641:SF19">
    <property type="entry name" value="NEPHROCYSTIN-3"/>
    <property type="match status" value="1"/>
</dbReference>
<dbReference type="Pfam" id="PF13424">
    <property type="entry name" value="TPR_12"/>
    <property type="match status" value="1"/>
</dbReference>
<organism evidence="4 5">
    <name type="scientific">Rotaria socialis</name>
    <dbReference type="NCBI Taxonomy" id="392032"/>
    <lineage>
        <taxon>Eukaryota</taxon>
        <taxon>Metazoa</taxon>
        <taxon>Spiralia</taxon>
        <taxon>Gnathifera</taxon>
        <taxon>Rotifera</taxon>
        <taxon>Eurotatoria</taxon>
        <taxon>Bdelloidea</taxon>
        <taxon>Philodinida</taxon>
        <taxon>Philodinidae</taxon>
        <taxon>Rotaria</taxon>
    </lineage>
</organism>
<name>A0A817XSC7_9BILA</name>
<dbReference type="InterPro" id="IPR019734">
    <property type="entry name" value="TPR_rpt"/>
</dbReference>
<keyword evidence="1" id="KW-0677">Repeat</keyword>
<gene>
    <name evidence="4" type="ORF">FME351_LOCUS6400</name>
</gene>
<dbReference type="InterPro" id="IPR011990">
    <property type="entry name" value="TPR-like_helical_dom_sf"/>
</dbReference>
<dbReference type="SMART" id="SM00028">
    <property type="entry name" value="TPR"/>
    <property type="match status" value="4"/>
</dbReference>
<dbReference type="SUPFAM" id="SSF48452">
    <property type="entry name" value="TPR-like"/>
    <property type="match status" value="2"/>
</dbReference>
<dbReference type="Gene3D" id="1.25.40.10">
    <property type="entry name" value="Tetratricopeptide repeat domain"/>
    <property type="match status" value="1"/>
</dbReference>
<evidence type="ECO:0000256" key="1">
    <source>
        <dbReference type="ARBA" id="ARBA00022737"/>
    </source>
</evidence>
<dbReference type="EMBL" id="CAJNYU010000533">
    <property type="protein sequence ID" value="CAF3371693.1"/>
    <property type="molecule type" value="Genomic_DNA"/>
</dbReference>
<feature type="repeat" description="TPR" evidence="3">
    <location>
        <begin position="267"/>
        <end position="300"/>
    </location>
</feature>
<dbReference type="Pfam" id="PF13374">
    <property type="entry name" value="TPR_10"/>
    <property type="match status" value="1"/>
</dbReference>
<sequence length="320" mass="37263">MATATEFVERKMKTSYIVGVMFIMAINPTESLASNIPFAMIDELSAMPQEKEILFTMHTIFRINEISQMLENSRLWKVQLTITNDDDAQLTGLSQYIQREIVGKGWYRTGQLLNKVDHFNQVDEFYMELLKNTLHDNDRVIGIYDQLTCVKNNQERFTEAVSYIKTSLKINRRPLPEDHPDLAAFYNNIGQVYHDMEDYSKALEFYDKSHQILEMSLPQDHPSLTTSYNDLGLVYNNIGDYSKALVFYQKAYPIFEDTLSPNHLNFVAVYSQLGEVYRSMRDYSKTLDSFEKYFQILQITVPKAHPNRAFTYSSIGDVHR</sequence>
<dbReference type="PROSITE" id="PS50005">
    <property type="entry name" value="TPR"/>
    <property type="match status" value="3"/>
</dbReference>
<dbReference type="SUPFAM" id="SSF56399">
    <property type="entry name" value="ADP-ribosylation"/>
    <property type="match status" value="1"/>
</dbReference>